<name>A0ABW6A6I1_9BACT</name>
<dbReference type="InterPro" id="IPR013211">
    <property type="entry name" value="LVIVD"/>
</dbReference>
<dbReference type="PROSITE" id="PS51257">
    <property type="entry name" value="PROKAR_LIPOPROTEIN"/>
    <property type="match status" value="1"/>
</dbReference>
<sequence>MQRITRLLPAIVALLFLSGCLKDKVTHTYTLLKPVYKSKELVLSEVGSTTARSLGNPGKIYVYGSYLFVNEINKGVHVIDNSNPAAPVNKRFINIPGNVDIAVKGNTLYADIYTDMLTLDIADPLEVEVTEITRNVFPERQYVNGFVADNSQYIVDWIRKDTTVDYEGTPCWGCGLWFDLATFSNTNAQSMAKATAGIAGSMSRFNIVSNYLYTVNKSSLVVFDISNQANPAKVNTVPVGWEIETIYPFKDKLFIGSSTGMFIFDISNAAAPAFVSTVSHIRRCDPVITDGQYAYVTLRAGTVCGGTTDSQMQVLDVTNVARPALLKTYPLDNPYGLGKTGNLLWVCDGKAGLKVYDAANPLQMNVKYHFKNLEAYDVIPLDGKIIVSAKEGIIQFDAGNPEKIAELSRISKH</sequence>
<reference evidence="2" key="1">
    <citation type="journal article" date="2019" name="Int. J. Syst. Evol. Microbiol.">
        <title>The Global Catalogue of Microorganisms (GCM) 10K type strain sequencing project: providing services to taxonomists for standard genome sequencing and annotation.</title>
        <authorList>
            <consortium name="The Broad Institute Genomics Platform"/>
            <consortium name="The Broad Institute Genome Sequencing Center for Infectious Disease"/>
            <person name="Wu L."/>
            <person name="Ma J."/>
        </authorList>
    </citation>
    <scope>NUCLEOTIDE SEQUENCE [LARGE SCALE GENOMIC DNA]</scope>
    <source>
        <strain evidence="2">KCTC 23299</strain>
    </source>
</reference>
<evidence type="ECO:0000313" key="2">
    <source>
        <dbReference type="Proteomes" id="UP001597511"/>
    </source>
</evidence>
<dbReference type="RefSeq" id="WP_386098264.1">
    <property type="nucleotide sequence ID" value="NZ_JBHUOZ010000003.1"/>
</dbReference>
<evidence type="ECO:0000313" key="1">
    <source>
        <dbReference type="EMBL" id="MFD2920236.1"/>
    </source>
</evidence>
<dbReference type="SUPFAM" id="SSF63829">
    <property type="entry name" value="Calcium-dependent phosphotriesterase"/>
    <property type="match status" value="1"/>
</dbReference>
<keyword evidence="2" id="KW-1185">Reference proteome</keyword>
<comment type="caution">
    <text evidence="1">The sequence shown here is derived from an EMBL/GenBank/DDBJ whole genome shotgun (WGS) entry which is preliminary data.</text>
</comment>
<organism evidence="1 2">
    <name type="scientific">Terrimonas rubra</name>
    <dbReference type="NCBI Taxonomy" id="1035890"/>
    <lineage>
        <taxon>Bacteria</taxon>
        <taxon>Pseudomonadati</taxon>
        <taxon>Bacteroidota</taxon>
        <taxon>Chitinophagia</taxon>
        <taxon>Chitinophagales</taxon>
        <taxon>Chitinophagaceae</taxon>
        <taxon>Terrimonas</taxon>
    </lineage>
</organism>
<accession>A0ABW6A6I1</accession>
<protein>
    <submittedName>
        <fullName evidence="1">LVIVD repeat-containing protein</fullName>
    </submittedName>
</protein>
<gene>
    <name evidence="1" type="ORF">ACFS6H_10980</name>
</gene>
<dbReference type="EMBL" id="JBHUOZ010000003">
    <property type="protein sequence ID" value="MFD2920236.1"/>
    <property type="molecule type" value="Genomic_DNA"/>
</dbReference>
<dbReference type="Proteomes" id="UP001597511">
    <property type="component" value="Unassembled WGS sequence"/>
</dbReference>
<dbReference type="Pfam" id="PF08309">
    <property type="entry name" value="LVIVD"/>
    <property type="match status" value="3"/>
</dbReference>
<proteinExistence type="predicted"/>